<dbReference type="InterPro" id="IPR015840">
    <property type="entry name" value="DNA_MeTrfase_ParB"/>
</dbReference>
<dbReference type="AlphaFoldDB" id="A0AAC8YLD6"/>
<evidence type="ECO:0000256" key="1">
    <source>
        <dbReference type="ARBA" id="ARBA00022603"/>
    </source>
</evidence>
<dbReference type="KEGG" id="aak:AA2016_1216"/>
<evidence type="ECO:0000256" key="4">
    <source>
        <dbReference type="RuleBase" id="RU362026"/>
    </source>
</evidence>
<organism evidence="6 7">
    <name type="scientific">Aminobacter aminovorans</name>
    <name type="common">Chelatobacter heintzii</name>
    <dbReference type="NCBI Taxonomy" id="83263"/>
    <lineage>
        <taxon>Bacteria</taxon>
        <taxon>Pseudomonadati</taxon>
        <taxon>Pseudomonadota</taxon>
        <taxon>Alphaproteobacteria</taxon>
        <taxon>Hyphomicrobiales</taxon>
        <taxon>Phyllobacteriaceae</taxon>
        <taxon>Aminobacter</taxon>
    </lineage>
</organism>
<dbReference type="Gene3D" id="3.90.1530.10">
    <property type="entry name" value="Conserved hypothetical protein from pyrococcus furiosus pfu- 392566-001, ParB domain"/>
    <property type="match status" value="1"/>
</dbReference>
<dbReference type="PRINTS" id="PR00508">
    <property type="entry name" value="S21N4MTFRASE"/>
</dbReference>
<reference evidence="6 7" key="1">
    <citation type="submission" date="2016-03" db="EMBL/GenBank/DDBJ databases">
        <title>Complete genome of Aminobacter aminovorans KCTC 2477.</title>
        <authorList>
            <person name="Kim K.M."/>
        </authorList>
    </citation>
    <scope>NUCLEOTIDE SEQUENCE [LARGE SCALE GENOMIC DNA]</scope>
    <source>
        <strain evidence="6 7">KCTC 2477</strain>
    </source>
</reference>
<dbReference type="EMBL" id="CP015005">
    <property type="protein sequence ID" value="AMS40151.1"/>
    <property type="molecule type" value="Genomic_DNA"/>
</dbReference>
<dbReference type="CDD" id="cd16403">
    <property type="entry name" value="ParB_N_like_MT"/>
    <property type="match status" value="1"/>
</dbReference>
<dbReference type="PIRSF" id="PIRSF036758">
    <property type="entry name" value="Aden_M_ParB"/>
    <property type="match status" value="1"/>
</dbReference>
<dbReference type="GO" id="GO:0008170">
    <property type="term" value="F:N-methyltransferase activity"/>
    <property type="evidence" value="ECO:0007669"/>
    <property type="project" value="InterPro"/>
</dbReference>
<dbReference type="GO" id="GO:0003677">
    <property type="term" value="F:DNA binding"/>
    <property type="evidence" value="ECO:0007669"/>
    <property type="project" value="InterPro"/>
</dbReference>
<comment type="catalytic activity">
    <reaction evidence="3">
        <text>a 2'-deoxyadenosine in DNA + S-adenosyl-L-methionine = an N(6)-methyl-2'-deoxyadenosine in DNA + S-adenosyl-L-homocysteine + H(+)</text>
        <dbReference type="Rhea" id="RHEA:15197"/>
        <dbReference type="Rhea" id="RHEA-COMP:12418"/>
        <dbReference type="Rhea" id="RHEA-COMP:12419"/>
        <dbReference type="ChEBI" id="CHEBI:15378"/>
        <dbReference type="ChEBI" id="CHEBI:57856"/>
        <dbReference type="ChEBI" id="CHEBI:59789"/>
        <dbReference type="ChEBI" id="CHEBI:90615"/>
        <dbReference type="ChEBI" id="CHEBI:90616"/>
        <dbReference type="EC" id="2.1.1.72"/>
    </reaction>
</comment>
<keyword evidence="2" id="KW-0808">Transferase</keyword>
<dbReference type="InterPro" id="IPR003115">
    <property type="entry name" value="ParB_N"/>
</dbReference>
<comment type="similarity">
    <text evidence="4">Belongs to the N(4)/N(6)-methyltransferase family.</text>
</comment>
<dbReference type="InterPro" id="IPR001091">
    <property type="entry name" value="RM_Methyltransferase"/>
</dbReference>
<dbReference type="EC" id="2.1.1.-" evidence="4"/>
<gene>
    <name evidence="6" type="ORF">AA2016_1216</name>
</gene>
<evidence type="ECO:0000259" key="5">
    <source>
        <dbReference type="SMART" id="SM00470"/>
    </source>
</evidence>
<dbReference type="SMART" id="SM00470">
    <property type="entry name" value="ParB"/>
    <property type="match status" value="1"/>
</dbReference>
<dbReference type="Gene3D" id="3.40.50.150">
    <property type="entry name" value="Vaccinia Virus protein VP39"/>
    <property type="match status" value="1"/>
</dbReference>
<protein>
    <recommendedName>
        <fullName evidence="4">Methyltransferase</fullName>
        <ecNumber evidence="4">2.1.1.-</ecNumber>
    </recommendedName>
</protein>
<dbReference type="InterPro" id="IPR036086">
    <property type="entry name" value="ParB/Sulfiredoxin_sf"/>
</dbReference>
<dbReference type="REBASE" id="143191">
    <property type="entry name" value="M.Aam2477ORF1216P"/>
</dbReference>
<feature type="domain" description="ParB-like N-terminal" evidence="5">
    <location>
        <begin position="12"/>
        <end position="98"/>
    </location>
</feature>
<evidence type="ECO:0000256" key="3">
    <source>
        <dbReference type="ARBA" id="ARBA00047942"/>
    </source>
</evidence>
<dbReference type="SUPFAM" id="SSF53335">
    <property type="entry name" value="S-adenosyl-L-methionine-dependent methyltransferases"/>
    <property type="match status" value="1"/>
</dbReference>
<dbReference type="GO" id="GO:0009007">
    <property type="term" value="F:site-specific DNA-methyltransferase (adenine-specific) activity"/>
    <property type="evidence" value="ECO:0007669"/>
    <property type="project" value="UniProtKB-EC"/>
</dbReference>
<evidence type="ECO:0000313" key="6">
    <source>
        <dbReference type="EMBL" id="AMS40151.1"/>
    </source>
</evidence>
<accession>A0AAC8YLD6</accession>
<dbReference type="InterPro" id="IPR002941">
    <property type="entry name" value="DNA_methylase_N4/N6"/>
</dbReference>
<dbReference type="RefSeq" id="WP_083948433.1">
    <property type="nucleotide sequence ID" value="NZ_CP015005.1"/>
</dbReference>
<keyword evidence="1 6" id="KW-0489">Methyltransferase</keyword>
<evidence type="ECO:0000313" key="7">
    <source>
        <dbReference type="Proteomes" id="UP000075755"/>
    </source>
</evidence>
<dbReference type="Proteomes" id="UP000075755">
    <property type="component" value="Chromosome"/>
</dbReference>
<dbReference type="GO" id="GO:0032259">
    <property type="term" value="P:methylation"/>
    <property type="evidence" value="ECO:0007669"/>
    <property type="project" value="UniProtKB-KW"/>
</dbReference>
<proteinExistence type="inferred from homology"/>
<name>A0AAC8YLD6_AMIAI</name>
<dbReference type="SUPFAM" id="SSF110849">
    <property type="entry name" value="ParB/Sulfiredoxin"/>
    <property type="match status" value="1"/>
</dbReference>
<evidence type="ECO:0000256" key="2">
    <source>
        <dbReference type="ARBA" id="ARBA00022679"/>
    </source>
</evidence>
<dbReference type="InterPro" id="IPR029063">
    <property type="entry name" value="SAM-dependent_MTases_sf"/>
</dbReference>
<dbReference type="Pfam" id="PF01555">
    <property type="entry name" value="N6_N4_Mtase"/>
    <property type="match status" value="1"/>
</dbReference>
<sequence>MLRPSSNHPEIEMLSIERLLVPKRVLRKIGERHIERVVASIGEFGFIGAIVVDASLAVIAGLVRLEAARRLGFSELPVIRIDHLTPAQVKAYRIADNKLAEGVAWDDEALRLEFEEILVIDSGFELEVVGFSTGELDLVLDPSDRTDPADHSEIVPTTVAVTRLGDIWQIGSHRLMCGDTKDLETWRRLMLGRQARLIAIDPPYNVAIDSIMGLGGTQYREFTEASGEMNADQFEQFLGRCLSTMAEHLVAGGLIYSFMDWKHIETLLSAGRGQGYDLFNVAVWNKMKGGMGSFYRSAHELCAVFKKPGSAHINNIELGRHGRNRTNVWDEPGFASFGRDRAKTLADHPTVKPVALIADILKDASRRGDIVLDGFCGSGTTLIAAEKTGRIAHCVEIDPLYVDVALRRFEERFGTKAMHVQTGLDFAALRDRRAAEGDVGQAAPGLDPIPDGLGCSVIASPTVPAIEPATSSLHAQPRRRRPPNWVIAQTTEVIGKAGRP</sequence>